<reference evidence="2 3" key="1">
    <citation type="journal article" date="2012" name="J. Bacteriol.">
        <title>Genome Sequence of n-Alkane-Degrading Hydrocarboniphaga effusa Strain AP103T (ATCC BAA-332T).</title>
        <authorList>
            <person name="Chang H.K."/>
            <person name="Zylstra G.J."/>
            <person name="Chae J.C."/>
        </authorList>
    </citation>
    <scope>NUCLEOTIDE SEQUENCE [LARGE SCALE GENOMIC DNA]</scope>
    <source>
        <strain evidence="2 3">AP103</strain>
    </source>
</reference>
<keyword evidence="3" id="KW-1185">Reference proteome</keyword>
<evidence type="ECO:0000313" key="2">
    <source>
        <dbReference type="EMBL" id="EIT67828.1"/>
    </source>
</evidence>
<comment type="caution">
    <text evidence="2">The sequence shown here is derived from an EMBL/GenBank/DDBJ whole genome shotgun (WGS) entry which is preliminary data.</text>
</comment>
<sequence>MGGRLANPGRASRNDQTGHGLDIAGADGRLQGLLLRGGGLRAIGRTGLGRRGRSRSGRRGGNGRRLWRFAKQAREKRHGLACTAGGGRVAHSTRAAGTARLRRPLPITRSDEAATAPMTKDDEGLGTHQPPSRVIDPGIDSGHLFGSRAWDVCKTRSRS</sequence>
<dbReference type="EMBL" id="AKGD01000004">
    <property type="protein sequence ID" value="EIT67828.1"/>
    <property type="molecule type" value="Genomic_DNA"/>
</dbReference>
<dbReference type="Proteomes" id="UP000003704">
    <property type="component" value="Unassembled WGS sequence"/>
</dbReference>
<gene>
    <name evidence="2" type="ORF">WQQ_42630</name>
</gene>
<organism evidence="2 3">
    <name type="scientific">Hydrocarboniphaga effusa AP103</name>
    <dbReference type="NCBI Taxonomy" id="1172194"/>
    <lineage>
        <taxon>Bacteria</taxon>
        <taxon>Pseudomonadati</taxon>
        <taxon>Pseudomonadota</taxon>
        <taxon>Gammaproteobacteria</taxon>
        <taxon>Nevskiales</taxon>
        <taxon>Nevskiaceae</taxon>
        <taxon>Hydrocarboniphaga</taxon>
    </lineage>
</organism>
<name>I8T2C1_9GAMM</name>
<feature type="compositionally biased region" description="Basic residues" evidence="1">
    <location>
        <begin position="48"/>
        <end position="65"/>
    </location>
</feature>
<dbReference type="AlphaFoldDB" id="I8T2C1"/>
<feature type="region of interest" description="Disordered" evidence="1">
    <location>
        <begin position="43"/>
        <end position="65"/>
    </location>
</feature>
<dbReference type="STRING" id="1172194.WQQ_42630"/>
<feature type="region of interest" description="Disordered" evidence="1">
    <location>
        <begin position="1"/>
        <end position="24"/>
    </location>
</feature>
<feature type="region of interest" description="Disordered" evidence="1">
    <location>
        <begin position="84"/>
        <end position="144"/>
    </location>
</feature>
<proteinExistence type="predicted"/>
<protein>
    <submittedName>
        <fullName evidence="2">Uncharacterized protein</fullName>
    </submittedName>
</protein>
<evidence type="ECO:0000256" key="1">
    <source>
        <dbReference type="SAM" id="MobiDB-lite"/>
    </source>
</evidence>
<accession>I8T2C1</accession>
<evidence type="ECO:0000313" key="3">
    <source>
        <dbReference type="Proteomes" id="UP000003704"/>
    </source>
</evidence>